<name>A0A7G7CM44_9CORY</name>
<dbReference type="Proteomes" id="UP000515743">
    <property type="component" value="Chromosome"/>
</dbReference>
<sequence>MPSSSAKPSLTVASLTWAFPAGPNLFNDLSFTVPPGLHALVGANGAGKSTLFTLIAGLLRPTGGTITAGEVGYLPQFPAAVAAITISDTLGITDIRDALARIEAGIGTAADFDTVGDNWDVLDTTRAALARAGVPDDVDRPLRTLSGGERTAIAVLAQLRARPQVLLLDEPTSNLDQSARAWLFDALTSYASGGRCVFAISHDLEFLELMDSIYELHHGHIRHFGGPYSHYRDAIAAEQHAALQAHATARNELKTQKAQRQAAQIAAARNAKAGQRDQRNKKFPPLVAGLRKQSAETTAGKQHRLHDAAVDQAAAQVAATDSAIRKDELLRLELPDPHLPAGRVVLDYVDTARLQLVGPERVRIAGPNGSGKSTLLRALRDSGAICVPYAAVEQDIAFPNSHATVIEHIRDARPGADPSAAHAHAARLLFIGDDAQKPIAALSGGERLRLALAHATFRSPMPSLLILDEPTNHLDIDGVEALSTALHHWRGALLFVTHDEELSQRLHPGRTLGPNLQP</sequence>
<dbReference type="EMBL" id="CP059404">
    <property type="protein sequence ID" value="QNE88660.1"/>
    <property type="molecule type" value="Genomic_DNA"/>
</dbReference>
<organism evidence="5 6">
    <name type="scientific">Corynebacterium incognita</name>
    <dbReference type="NCBI Taxonomy" id="2754725"/>
    <lineage>
        <taxon>Bacteria</taxon>
        <taxon>Bacillati</taxon>
        <taxon>Actinomycetota</taxon>
        <taxon>Actinomycetes</taxon>
        <taxon>Mycobacteriales</taxon>
        <taxon>Corynebacteriaceae</taxon>
        <taxon>Corynebacterium</taxon>
    </lineage>
</organism>
<proteinExistence type="predicted"/>
<feature type="domain" description="ABC transporter" evidence="4">
    <location>
        <begin position="10"/>
        <end position="243"/>
    </location>
</feature>
<evidence type="ECO:0000256" key="3">
    <source>
        <dbReference type="ARBA" id="ARBA00022840"/>
    </source>
</evidence>
<dbReference type="PROSITE" id="PS00211">
    <property type="entry name" value="ABC_TRANSPORTER_1"/>
    <property type="match status" value="1"/>
</dbReference>
<dbReference type="Pfam" id="PF00005">
    <property type="entry name" value="ABC_tran"/>
    <property type="match status" value="2"/>
</dbReference>
<dbReference type="SUPFAM" id="SSF52540">
    <property type="entry name" value="P-loop containing nucleoside triphosphate hydrolases"/>
    <property type="match status" value="2"/>
</dbReference>
<dbReference type="InterPro" id="IPR050611">
    <property type="entry name" value="ABCF"/>
</dbReference>
<keyword evidence="1" id="KW-0677">Repeat</keyword>
<dbReference type="GO" id="GO:0016887">
    <property type="term" value="F:ATP hydrolysis activity"/>
    <property type="evidence" value="ECO:0007669"/>
    <property type="project" value="InterPro"/>
</dbReference>
<reference evidence="5 6" key="1">
    <citation type="submission" date="2020-07" db="EMBL/GenBank/DDBJ databases">
        <title>Complete genome and description of Corynebacterium incognita strain Marseille-Q3630 sp. nov.</title>
        <authorList>
            <person name="Boxberger M."/>
        </authorList>
    </citation>
    <scope>NUCLEOTIDE SEQUENCE [LARGE SCALE GENOMIC DNA]</scope>
    <source>
        <strain evidence="5 6">Marseille-Q3630</strain>
    </source>
</reference>
<dbReference type="SMART" id="SM00382">
    <property type="entry name" value="AAA"/>
    <property type="match status" value="2"/>
</dbReference>
<keyword evidence="3 5" id="KW-0067">ATP-binding</keyword>
<keyword evidence="2" id="KW-0547">Nucleotide-binding</keyword>
<dbReference type="GO" id="GO:0005524">
    <property type="term" value="F:ATP binding"/>
    <property type="evidence" value="ECO:0007669"/>
    <property type="project" value="UniProtKB-KW"/>
</dbReference>
<evidence type="ECO:0000313" key="6">
    <source>
        <dbReference type="Proteomes" id="UP000515743"/>
    </source>
</evidence>
<keyword evidence="6" id="KW-1185">Reference proteome</keyword>
<dbReference type="Gene3D" id="3.40.50.300">
    <property type="entry name" value="P-loop containing nucleotide triphosphate hydrolases"/>
    <property type="match status" value="2"/>
</dbReference>
<dbReference type="AlphaFoldDB" id="A0A7G7CM44"/>
<dbReference type="KEGG" id="cik:H0194_05980"/>
<evidence type="ECO:0000259" key="4">
    <source>
        <dbReference type="PROSITE" id="PS50893"/>
    </source>
</evidence>
<evidence type="ECO:0000256" key="2">
    <source>
        <dbReference type="ARBA" id="ARBA00022741"/>
    </source>
</evidence>
<protein>
    <submittedName>
        <fullName evidence="5">ABC-F family ATP-binding cassette domain-containing protein</fullName>
    </submittedName>
</protein>
<dbReference type="InterPro" id="IPR017871">
    <property type="entry name" value="ABC_transporter-like_CS"/>
</dbReference>
<dbReference type="PANTHER" id="PTHR19211:SF6">
    <property type="entry name" value="BLL7188 PROTEIN"/>
    <property type="match status" value="1"/>
</dbReference>
<dbReference type="InterPro" id="IPR027417">
    <property type="entry name" value="P-loop_NTPase"/>
</dbReference>
<dbReference type="InterPro" id="IPR003593">
    <property type="entry name" value="AAA+_ATPase"/>
</dbReference>
<dbReference type="InterPro" id="IPR003439">
    <property type="entry name" value="ABC_transporter-like_ATP-bd"/>
</dbReference>
<accession>A0A7G7CM44</accession>
<dbReference type="PANTHER" id="PTHR19211">
    <property type="entry name" value="ATP-BINDING TRANSPORT PROTEIN-RELATED"/>
    <property type="match status" value="1"/>
</dbReference>
<gene>
    <name evidence="5" type="ORF">H0194_05980</name>
</gene>
<evidence type="ECO:0000256" key="1">
    <source>
        <dbReference type="ARBA" id="ARBA00022737"/>
    </source>
</evidence>
<dbReference type="PROSITE" id="PS50893">
    <property type="entry name" value="ABC_TRANSPORTER_2"/>
    <property type="match status" value="1"/>
</dbReference>
<evidence type="ECO:0000313" key="5">
    <source>
        <dbReference type="EMBL" id="QNE88660.1"/>
    </source>
</evidence>